<feature type="binding site" description="axial binding residue" evidence="9">
    <location>
        <position position="494"/>
    </location>
    <ligand>
        <name>heme</name>
        <dbReference type="ChEBI" id="CHEBI:30413"/>
    </ligand>
    <ligandPart>
        <name>Fe</name>
        <dbReference type="ChEBI" id="CHEBI:18248"/>
    </ligandPart>
</feature>
<sequence>MAFPKLEPPGIGEIGILLLIGSYIAIKFFPLPLTIAIVIFALTRTYFKLRRQTHYWRDRGIQGPIGNLFMGSTFAIAADINKFDGDNFAKYGDPFGSVLNGYPDVVTKDVNFIKTVFNAEFDAFTDREPKGNFFPEECLFASWVTLLKGDDWKRVRQRLTPAFTTAKMRKLLVPMEYCAKELVTELDEHVEKKVEIDIKDLFGKLTMNVIGRAAFAFDLNTFNKDQEHPFVVYSKELFQNAVPTALVLFVVFFPNVDKLLRYILGWKITIIRNSHDFFTETVTSIVDQRINSAENAKENIDALQLLINAMESDEVFDVTETHEDSEFVSEHVQNAKMIRKTVSKKEIVAQMTLFLIAGYETTASTLQFTLYCMANYPEVQEKARAEVLEVFDDKETLTFDDIAKLSYLKQVIYETLRMFPPVPRTMRTCNRPIRVYDIDFEPGCTFSAQIWHVHYDENNYPEPQKFDPERFSPEGKADRDPGAFLPFGGGPRSCIGMRFAEFEMLMTLAHLLRRFRFSPSAVEKFEWPVPLNPVGLTRPAKTLMCRVESL</sequence>
<evidence type="ECO:0000256" key="11">
    <source>
        <dbReference type="SAM" id="Phobius"/>
    </source>
</evidence>
<evidence type="ECO:0000256" key="5">
    <source>
        <dbReference type="ARBA" id="ARBA00023002"/>
    </source>
</evidence>
<evidence type="ECO:0000256" key="6">
    <source>
        <dbReference type="ARBA" id="ARBA00023004"/>
    </source>
</evidence>
<dbReference type="PRINTS" id="PR00463">
    <property type="entry name" value="EP450I"/>
</dbReference>
<dbReference type="Gene3D" id="1.10.630.10">
    <property type="entry name" value="Cytochrome P450"/>
    <property type="match status" value="1"/>
</dbReference>
<keyword evidence="12" id="KW-1185">Reference proteome</keyword>
<keyword evidence="11" id="KW-0812">Transmembrane</keyword>
<dbReference type="FunFam" id="1.10.630.10:FF:000182">
    <property type="entry name" value="Cytochrome P450 3A4"/>
    <property type="match status" value="1"/>
</dbReference>
<accession>A0A7E4VU63</accession>
<evidence type="ECO:0000256" key="2">
    <source>
        <dbReference type="ARBA" id="ARBA00010617"/>
    </source>
</evidence>
<reference evidence="13" key="2">
    <citation type="submission" date="2020-10" db="UniProtKB">
        <authorList>
            <consortium name="WormBaseParasite"/>
        </authorList>
    </citation>
    <scope>IDENTIFICATION</scope>
</reference>
<evidence type="ECO:0000256" key="1">
    <source>
        <dbReference type="ARBA" id="ARBA00001971"/>
    </source>
</evidence>
<dbReference type="InterPro" id="IPR036396">
    <property type="entry name" value="Cyt_P450_sf"/>
</dbReference>
<keyword evidence="5 10" id="KW-0560">Oxidoreductase</keyword>
<dbReference type="InterPro" id="IPR017972">
    <property type="entry name" value="Cyt_P450_CS"/>
</dbReference>
<comment type="function">
    <text evidence="8">Cytochromes P450 are a group of heme-thiolate monooxygenases. They oxidize a variety of structurally unrelated compounds, including steroids, fatty acids, and xenobiotics.</text>
</comment>
<comment type="similarity">
    <text evidence="2 10">Belongs to the cytochrome P450 family.</text>
</comment>
<dbReference type="GO" id="GO:0016705">
    <property type="term" value="F:oxidoreductase activity, acting on paired donors, with incorporation or reduction of molecular oxygen"/>
    <property type="evidence" value="ECO:0007669"/>
    <property type="project" value="InterPro"/>
</dbReference>
<dbReference type="PANTHER" id="PTHR24302">
    <property type="entry name" value="CYTOCHROME P450 FAMILY 3"/>
    <property type="match status" value="1"/>
</dbReference>
<dbReference type="InterPro" id="IPR050705">
    <property type="entry name" value="Cytochrome_P450_3A"/>
</dbReference>
<dbReference type="PROSITE" id="PS00086">
    <property type="entry name" value="CYTOCHROME_P450"/>
    <property type="match status" value="1"/>
</dbReference>
<dbReference type="SUPFAM" id="SSF48264">
    <property type="entry name" value="Cytochrome P450"/>
    <property type="match status" value="1"/>
</dbReference>
<dbReference type="InterPro" id="IPR001128">
    <property type="entry name" value="Cyt_P450"/>
</dbReference>
<proteinExistence type="inferred from homology"/>
<feature type="transmembrane region" description="Helical" evidence="11">
    <location>
        <begin position="14"/>
        <end position="42"/>
    </location>
</feature>
<dbReference type="AlphaFoldDB" id="A0A7E4VU63"/>
<evidence type="ECO:0000256" key="3">
    <source>
        <dbReference type="ARBA" id="ARBA00022617"/>
    </source>
</evidence>
<dbReference type="PRINTS" id="PR00385">
    <property type="entry name" value="P450"/>
</dbReference>
<evidence type="ECO:0000256" key="9">
    <source>
        <dbReference type="PIRSR" id="PIRSR602401-1"/>
    </source>
</evidence>
<protein>
    <submittedName>
        <fullName evidence="13">Cytochrome P450</fullName>
    </submittedName>
</protein>
<dbReference type="Proteomes" id="UP000492821">
    <property type="component" value="Unassembled WGS sequence"/>
</dbReference>
<evidence type="ECO:0000256" key="4">
    <source>
        <dbReference type="ARBA" id="ARBA00022723"/>
    </source>
</evidence>
<keyword evidence="4 9" id="KW-0479">Metal-binding</keyword>
<evidence type="ECO:0000256" key="10">
    <source>
        <dbReference type="RuleBase" id="RU000461"/>
    </source>
</evidence>
<keyword evidence="11" id="KW-0472">Membrane</keyword>
<dbReference type="Pfam" id="PF00067">
    <property type="entry name" value="p450"/>
    <property type="match status" value="1"/>
</dbReference>
<dbReference type="CDD" id="cd11055">
    <property type="entry name" value="CYP3A-like"/>
    <property type="match status" value="1"/>
</dbReference>
<reference evidence="12" key="1">
    <citation type="journal article" date="2013" name="Genetics">
        <title>The draft genome and transcriptome of Panagrellus redivivus are shaped by the harsh demands of a free-living lifestyle.</title>
        <authorList>
            <person name="Srinivasan J."/>
            <person name="Dillman A.R."/>
            <person name="Macchietto M.G."/>
            <person name="Heikkinen L."/>
            <person name="Lakso M."/>
            <person name="Fracchia K.M."/>
            <person name="Antoshechkin I."/>
            <person name="Mortazavi A."/>
            <person name="Wong G."/>
            <person name="Sternberg P.W."/>
        </authorList>
    </citation>
    <scope>NUCLEOTIDE SEQUENCE [LARGE SCALE GENOMIC DNA]</scope>
    <source>
        <strain evidence="12">MT8872</strain>
    </source>
</reference>
<evidence type="ECO:0000313" key="12">
    <source>
        <dbReference type="Proteomes" id="UP000492821"/>
    </source>
</evidence>
<dbReference type="GO" id="GO:0008395">
    <property type="term" value="F:steroid hydroxylase activity"/>
    <property type="evidence" value="ECO:0007669"/>
    <property type="project" value="TreeGrafter"/>
</dbReference>
<evidence type="ECO:0000256" key="8">
    <source>
        <dbReference type="ARBA" id="ARBA00043906"/>
    </source>
</evidence>
<keyword evidence="3 9" id="KW-0349">Heme</keyword>
<dbReference type="WBParaSite" id="Pan_g24239.t1">
    <property type="protein sequence ID" value="Pan_g24239.t1"/>
    <property type="gene ID" value="Pan_g24239"/>
</dbReference>
<keyword evidence="6 9" id="KW-0408">Iron</keyword>
<dbReference type="GO" id="GO:0005506">
    <property type="term" value="F:iron ion binding"/>
    <property type="evidence" value="ECO:0007669"/>
    <property type="project" value="InterPro"/>
</dbReference>
<dbReference type="GO" id="GO:0020037">
    <property type="term" value="F:heme binding"/>
    <property type="evidence" value="ECO:0007669"/>
    <property type="project" value="InterPro"/>
</dbReference>
<evidence type="ECO:0000256" key="7">
    <source>
        <dbReference type="ARBA" id="ARBA00023033"/>
    </source>
</evidence>
<dbReference type="PANTHER" id="PTHR24302:SF15">
    <property type="entry name" value="FATTY-ACID PEROXYGENASE"/>
    <property type="match status" value="1"/>
</dbReference>
<keyword evidence="7 10" id="KW-0503">Monooxygenase</keyword>
<comment type="cofactor">
    <cofactor evidence="1 9">
        <name>heme</name>
        <dbReference type="ChEBI" id="CHEBI:30413"/>
    </cofactor>
</comment>
<keyword evidence="11" id="KW-1133">Transmembrane helix</keyword>
<name>A0A7E4VU63_PANRE</name>
<dbReference type="InterPro" id="IPR002401">
    <property type="entry name" value="Cyt_P450_E_grp-I"/>
</dbReference>
<evidence type="ECO:0000313" key="13">
    <source>
        <dbReference type="WBParaSite" id="Pan_g24239.t1"/>
    </source>
</evidence>
<organism evidence="12 13">
    <name type="scientific">Panagrellus redivivus</name>
    <name type="common">Microworm</name>
    <dbReference type="NCBI Taxonomy" id="6233"/>
    <lineage>
        <taxon>Eukaryota</taxon>
        <taxon>Metazoa</taxon>
        <taxon>Ecdysozoa</taxon>
        <taxon>Nematoda</taxon>
        <taxon>Chromadorea</taxon>
        <taxon>Rhabditida</taxon>
        <taxon>Tylenchina</taxon>
        <taxon>Panagrolaimomorpha</taxon>
        <taxon>Panagrolaimoidea</taxon>
        <taxon>Panagrolaimidae</taxon>
        <taxon>Panagrellus</taxon>
    </lineage>
</organism>